<organism evidence="1 2">
    <name type="scientific">Nocardioides zeicaulis</name>
    <dbReference type="NCBI Taxonomy" id="1776857"/>
    <lineage>
        <taxon>Bacteria</taxon>
        <taxon>Bacillati</taxon>
        <taxon>Actinomycetota</taxon>
        <taxon>Actinomycetes</taxon>
        <taxon>Propionibacteriales</taxon>
        <taxon>Nocardioidaceae</taxon>
        <taxon>Nocardioides</taxon>
    </lineage>
</organism>
<reference evidence="1 2" key="1">
    <citation type="submission" date="2024-09" db="EMBL/GenBank/DDBJ databases">
        <authorList>
            <person name="Sun Q."/>
            <person name="Mori K."/>
        </authorList>
    </citation>
    <scope>NUCLEOTIDE SEQUENCE [LARGE SCALE GENOMIC DNA]</scope>
    <source>
        <strain evidence="1 2">CCM 8654</strain>
    </source>
</reference>
<proteinExistence type="predicted"/>
<accession>A0ABV6E4X4</accession>
<name>A0ABV6E4X4_9ACTN</name>
<dbReference type="RefSeq" id="WP_378519738.1">
    <property type="nucleotide sequence ID" value="NZ_CBCSDI010000026.1"/>
</dbReference>
<evidence type="ECO:0000313" key="1">
    <source>
        <dbReference type="EMBL" id="MFC0223943.1"/>
    </source>
</evidence>
<comment type="caution">
    <text evidence="1">The sequence shown here is derived from an EMBL/GenBank/DDBJ whole genome shotgun (WGS) entry which is preliminary data.</text>
</comment>
<protein>
    <recommendedName>
        <fullName evidence="3">Fibronectin type III domain-containing protein</fullName>
    </recommendedName>
</protein>
<dbReference type="Proteomes" id="UP001589698">
    <property type="component" value="Unassembled WGS sequence"/>
</dbReference>
<keyword evidence="2" id="KW-1185">Reference proteome</keyword>
<evidence type="ECO:0000313" key="2">
    <source>
        <dbReference type="Proteomes" id="UP001589698"/>
    </source>
</evidence>
<dbReference type="EMBL" id="JBHLXH010000002">
    <property type="protein sequence ID" value="MFC0223943.1"/>
    <property type="molecule type" value="Genomic_DNA"/>
</dbReference>
<sequence length="353" mass="38523">MPRELLEPRNLSVRKQWYGFFGFDTFPARNAHLVRARNEHGVERATPPRELLADITEPAPMPPPPAIAYDESPDEPVGAKYGRRGDTLAHWSFVSKRKSVHQQLNRIACAAALVGALVVAAPPAHAAGTAISHTALSVTTSPGATCVTIPVTWYVTVPASTDYWVIEADVLNSAGISVDDVFELEEPPITQTSSTLSFCGLAGPGSYTFRLYGQLRAEFDAGSTLLDETFTVTVPTTPPPPPPPPPATYATTVKLEKNVWFKRSEYARFGGTVEIEYLCSTTYCSGPERKVLVQGLSKGRWRTFYTRGGISSLVYVKVRVPYKYSKIRAAVEAVTAGDNYSADVSRTLAVPRR</sequence>
<gene>
    <name evidence="1" type="ORF">ACFFJG_15760</name>
</gene>
<evidence type="ECO:0008006" key="3">
    <source>
        <dbReference type="Google" id="ProtNLM"/>
    </source>
</evidence>